<evidence type="ECO:0000256" key="7">
    <source>
        <dbReference type="ARBA" id="ARBA00025844"/>
    </source>
</evidence>
<proteinExistence type="inferred from homology"/>
<dbReference type="InterPro" id="IPR000851">
    <property type="entry name" value="Ribosomal_uS5"/>
</dbReference>
<dbReference type="SUPFAM" id="SSF54211">
    <property type="entry name" value="Ribosomal protein S5 domain 2-like"/>
    <property type="match status" value="1"/>
</dbReference>
<evidence type="ECO:0000256" key="5">
    <source>
        <dbReference type="ARBA" id="ARBA00022980"/>
    </source>
</evidence>
<dbReference type="PROSITE" id="PS00585">
    <property type="entry name" value="RIBOSOMAL_S5"/>
    <property type="match status" value="1"/>
</dbReference>
<dbReference type="GO" id="GO:0019843">
    <property type="term" value="F:rRNA binding"/>
    <property type="evidence" value="ECO:0007669"/>
    <property type="project" value="UniProtKB-KW"/>
</dbReference>
<evidence type="ECO:0000256" key="4">
    <source>
        <dbReference type="ARBA" id="ARBA00022884"/>
    </source>
</evidence>
<dbReference type="InterPro" id="IPR014721">
    <property type="entry name" value="Ribsml_uS5_D2-typ_fold_subgr"/>
</dbReference>
<dbReference type="InterPro" id="IPR005324">
    <property type="entry name" value="Ribosomal_uS5_C"/>
</dbReference>
<dbReference type="NCBIfam" id="TIGR01021">
    <property type="entry name" value="rpsE_bact"/>
    <property type="match status" value="1"/>
</dbReference>
<dbReference type="PANTHER" id="PTHR48277">
    <property type="entry name" value="MITOCHONDRIAL RIBOSOMAL PROTEIN S5"/>
    <property type="match status" value="1"/>
</dbReference>
<evidence type="ECO:0000259" key="11">
    <source>
        <dbReference type="PROSITE" id="PS50881"/>
    </source>
</evidence>
<keyword evidence="5 9" id="KW-0689">Ribosomal protein</keyword>
<dbReference type="Gene3D" id="3.30.230.10">
    <property type="match status" value="1"/>
</dbReference>
<evidence type="ECO:0000256" key="6">
    <source>
        <dbReference type="ARBA" id="ARBA00023274"/>
    </source>
</evidence>
<dbReference type="SUPFAM" id="SSF54768">
    <property type="entry name" value="dsRNA-binding domain-like"/>
    <property type="match status" value="1"/>
</dbReference>
<keyword evidence="3" id="KW-0699">rRNA-binding</keyword>
<sequence length="236" mass="25009">MAARRIAMMLSAGVNIALAAMMLVVLFGGFQASKDLGAPSALTTMKSAAVNPALRSFSGKLANLDRPDFCAWAEDDMPRGRRDRGPKFEEKLLQVRRITKVVKGGKNMGFRALVAVGDKNGKVGLGCASAKEVMVAVEKASMEAQKTAITVPITKEFSLPHRLDIQWGAASVMMKPAPTGTGLVAGGAVRTIMELAGYKNARGKQLGTDNALNNAKAVMEAFKSMEIEKIKAAGLL</sequence>
<dbReference type="GO" id="GO:0005737">
    <property type="term" value="C:cytoplasm"/>
    <property type="evidence" value="ECO:0007669"/>
    <property type="project" value="UniProtKB-ARBA"/>
</dbReference>
<accession>A0A6V3R4F9</accession>
<dbReference type="InterPro" id="IPR013810">
    <property type="entry name" value="Ribosomal_uS5_N"/>
</dbReference>
<comment type="function">
    <text evidence="1">With S4 and S12 plays an important role in translational accuracy.</text>
</comment>
<keyword evidence="4" id="KW-0694">RNA-binding</keyword>
<organism evidence="12">
    <name type="scientific">Lotharella globosa</name>
    <dbReference type="NCBI Taxonomy" id="91324"/>
    <lineage>
        <taxon>Eukaryota</taxon>
        <taxon>Sar</taxon>
        <taxon>Rhizaria</taxon>
        <taxon>Cercozoa</taxon>
        <taxon>Chlorarachniophyceae</taxon>
        <taxon>Lotharella</taxon>
    </lineage>
</organism>
<dbReference type="PANTHER" id="PTHR48277:SF1">
    <property type="entry name" value="MITOCHONDRIAL RIBOSOMAL PROTEIN S5"/>
    <property type="match status" value="1"/>
</dbReference>
<evidence type="ECO:0000313" key="12">
    <source>
        <dbReference type="EMBL" id="CAE0674315.1"/>
    </source>
</evidence>
<evidence type="ECO:0000256" key="2">
    <source>
        <dbReference type="ARBA" id="ARBA00008945"/>
    </source>
</evidence>
<feature type="domain" description="S5 DRBM" evidence="11">
    <location>
        <begin position="88"/>
        <end position="151"/>
    </location>
</feature>
<dbReference type="InterPro" id="IPR020568">
    <property type="entry name" value="Ribosomal_Su5_D2-typ_SF"/>
</dbReference>
<dbReference type="FunFam" id="3.30.230.10:FF:000002">
    <property type="entry name" value="30S ribosomal protein S5"/>
    <property type="match status" value="1"/>
</dbReference>
<evidence type="ECO:0000256" key="10">
    <source>
        <dbReference type="RuleBase" id="RU003823"/>
    </source>
</evidence>
<evidence type="ECO:0000256" key="9">
    <source>
        <dbReference type="PROSITE-ProRule" id="PRU00268"/>
    </source>
</evidence>
<comment type="similarity">
    <text evidence="2 10">Belongs to the universal ribosomal protein uS5 family.</text>
</comment>
<name>A0A6V3R4F9_9EUKA</name>
<keyword evidence="6 9" id="KW-0687">Ribonucleoprotein</keyword>
<evidence type="ECO:0000256" key="3">
    <source>
        <dbReference type="ARBA" id="ARBA00022730"/>
    </source>
</evidence>
<dbReference type="EMBL" id="HBIV01036491">
    <property type="protein sequence ID" value="CAE0674315.1"/>
    <property type="molecule type" value="Transcribed_RNA"/>
</dbReference>
<dbReference type="InterPro" id="IPR018192">
    <property type="entry name" value="Ribosomal_uS5_N_CS"/>
</dbReference>
<reference evidence="12" key="1">
    <citation type="submission" date="2021-01" db="EMBL/GenBank/DDBJ databases">
        <authorList>
            <person name="Corre E."/>
            <person name="Pelletier E."/>
            <person name="Niang G."/>
            <person name="Scheremetjew M."/>
            <person name="Finn R."/>
            <person name="Kale V."/>
            <person name="Holt S."/>
            <person name="Cochrane G."/>
            <person name="Meng A."/>
            <person name="Brown T."/>
            <person name="Cohen L."/>
        </authorList>
    </citation>
    <scope>NUCLEOTIDE SEQUENCE</scope>
    <source>
        <strain evidence="12">CCCM811</strain>
    </source>
</reference>
<dbReference type="Gene3D" id="3.30.160.20">
    <property type="match status" value="1"/>
</dbReference>
<dbReference type="GO" id="GO:0006412">
    <property type="term" value="P:translation"/>
    <property type="evidence" value="ECO:0007669"/>
    <property type="project" value="InterPro"/>
</dbReference>
<dbReference type="PROSITE" id="PS50881">
    <property type="entry name" value="S5_DSRBD"/>
    <property type="match status" value="1"/>
</dbReference>
<gene>
    <name evidence="12" type="ORF">LGLO00237_LOCUS26089</name>
</gene>
<dbReference type="GO" id="GO:0003735">
    <property type="term" value="F:structural constituent of ribosome"/>
    <property type="evidence" value="ECO:0007669"/>
    <property type="project" value="UniProtKB-UniRule"/>
</dbReference>
<dbReference type="Pfam" id="PF03719">
    <property type="entry name" value="Ribosomal_S5_C"/>
    <property type="match status" value="1"/>
</dbReference>
<dbReference type="GO" id="GO:0015935">
    <property type="term" value="C:small ribosomal subunit"/>
    <property type="evidence" value="ECO:0007669"/>
    <property type="project" value="InterPro"/>
</dbReference>
<comment type="subunit">
    <text evidence="7">Part of the 30S ribosomal subunit. Contacts protein S4.</text>
</comment>
<dbReference type="InterPro" id="IPR005712">
    <property type="entry name" value="Ribosomal_uS5_bac-type"/>
</dbReference>
<protein>
    <recommendedName>
        <fullName evidence="8">Small ribosomal subunit protein uS5c</fullName>
    </recommendedName>
</protein>
<dbReference type="Pfam" id="PF00333">
    <property type="entry name" value="Ribosomal_S5"/>
    <property type="match status" value="1"/>
</dbReference>
<evidence type="ECO:0000256" key="8">
    <source>
        <dbReference type="ARBA" id="ARBA00035156"/>
    </source>
</evidence>
<dbReference type="AlphaFoldDB" id="A0A6V3R4F9"/>
<evidence type="ECO:0000256" key="1">
    <source>
        <dbReference type="ARBA" id="ARBA00002524"/>
    </source>
</evidence>